<dbReference type="PROSITE" id="PS50885">
    <property type="entry name" value="HAMP"/>
    <property type="match status" value="1"/>
</dbReference>
<evidence type="ECO:0000256" key="11">
    <source>
        <dbReference type="ARBA" id="ARBA00022777"/>
    </source>
</evidence>
<dbReference type="PRINTS" id="PR00344">
    <property type="entry name" value="BCTRLSENSOR"/>
</dbReference>
<evidence type="ECO:0000256" key="2">
    <source>
        <dbReference type="ARBA" id="ARBA00001936"/>
    </source>
</evidence>
<dbReference type="SMART" id="SM00304">
    <property type="entry name" value="HAMP"/>
    <property type="match status" value="1"/>
</dbReference>
<dbReference type="SMART" id="SM00388">
    <property type="entry name" value="HisKA"/>
    <property type="match status" value="1"/>
</dbReference>
<keyword evidence="7" id="KW-0597">Phosphoprotein</keyword>
<dbReference type="Gene3D" id="1.10.287.130">
    <property type="match status" value="1"/>
</dbReference>
<dbReference type="SUPFAM" id="SSF158472">
    <property type="entry name" value="HAMP domain-like"/>
    <property type="match status" value="1"/>
</dbReference>
<dbReference type="Pfam" id="PF02518">
    <property type="entry name" value="HATPase_c"/>
    <property type="match status" value="1"/>
</dbReference>
<dbReference type="InterPro" id="IPR036890">
    <property type="entry name" value="HATPase_C_sf"/>
</dbReference>
<evidence type="ECO:0000256" key="23">
    <source>
        <dbReference type="SAM" id="Phobius"/>
    </source>
</evidence>
<evidence type="ECO:0000256" key="22">
    <source>
        <dbReference type="ARBA" id="ARBA00041776"/>
    </source>
</evidence>
<dbReference type="PANTHER" id="PTHR44936:SF9">
    <property type="entry name" value="SENSOR PROTEIN CREC"/>
    <property type="match status" value="1"/>
</dbReference>
<evidence type="ECO:0000256" key="20">
    <source>
        <dbReference type="ARBA" id="ARBA00023211"/>
    </source>
</evidence>
<evidence type="ECO:0000313" key="26">
    <source>
        <dbReference type="EMBL" id="NKE60907.1"/>
    </source>
</evidence>
<evidence type="ECO:0000256" key="5">
    <source>
        <dbReference type="ARBA" id="ARBA00012438"/>
    </source>
</evidence>
<comment type="caution">
    <text evidence="26">The sequence shown here is derived from an EMBL/GenBank/DDBJ whole genome shotgun (WGS) entry which is preliminary data.</text>
</comment>
<keyword evidence="16 23" id="KW-1133">Transmembrane helix</keyword>
<keyword evidence="18" id="KW-0346">Stress response</keyword>
<comment type="catalytic activity">
    <reaction evidence="1">
        <text>ATP + protein L-histidine = ADP + protein N-phospho-L-histidine.</text>
        <dbReference type="EC" id="2.7.13.3"/>
    </reaction>
</comment>
<keyword evidence="11 26" id="KW-0418">Kinase</keyword>
<dbReference type="SUPFAM" id="SSF47384">
    <property type="entry name" value="Homodimeric domain of signal transducing histidine kinase"/>
    <property type="match status" value="1"/>
</dbReference>
<evidence type="ECO:0000256" key="14">
    <source>
        <dbReference type="ARBA" id="ARBA00022842"/>
    </source>
</evidence>
<keyword evidence="6" id="KW-1003">Cell membrane</keyword>
<dbReference type="PROSITE" id="PS50109">
    <property type="entry name" value="HIS_KIN"/>
    <property type="match status" value="1"/>
</dbReference>
<name>A0ABX1FQR3_9PSEU</name>
<evidence type="ECO:0000313" key="27">
    <source>
        <dbReference type="Proteomes" id="UP001515943"/>
    </source>
</evidence>
<evidence type="ECO:0000256" key="9">
    <source>
        <dbReference type="ARBA" id="ARBA00022692"/>
    </source>
</evidence>
<evidence type="ECO:0000256" key="18">
    <source>
        <dbReference type="ARBA" id="ARBA00023016"/>
    </source>
</evidence>
<dbReference type="InterPro" id="IPR004358">
    <property type="entry name" value="Sig_transdc_His_kin-like_C"/>
</dbReference>
<evidence type="ECO:0000256" key="7">
    <source>
        <dbReference type="ARBA" id="ARBA00022553"/>
    </source>
</evidence>
<feature type="domain" description="Histidine kinase" evidence="24">
    <location>
        <begin position="244"/>
        <end position="460"/>
    </location>
</feature>
<evidence type="ECO:0000259" key="24">
    <source>
        <dbReference type="PROSITE" id="PS50109"/>
    </source>
</evidence>
<keyword evidence="8" id="KW-0808">Transferase</keyword>
<keyword evidence="27" id="KW-1185">Reference proteome</keyword>
<proteinExistence type="predicted"/>
<keyword evidence="13" id="KW-0067">ATP-binding</keyword>
<sequence length="460" mass="49658">MLEPQGRLQKASLRARVTWLAAFCVAGAVALVSFGAYMIVRKSVYDALDESLRTRAVAVATGEKINTPDLVDKYPAAFLAAGDVKMGVLLADSGQLLYPQDSERPPTVEEAWDVAQGERDEFIWTDHKTESRVIAVKYQRNQAIIIAQSMLPQRTTLAKLSVVLLLIGGAGVLLAAIAGTAVARTGLRPVQRLREATERVANTGDLTPIPVSGDDELARLTHSFNAMLGAVAESQERQRRLVADAGHELRTPLTSMRTNLELLLASERPDSPTLSEEDKREIQTDVRAQLDELTTLIGDLVELAREDAPQVIHEPVDLVEVVERAMDRARRRASNVTFDVQLQPWTLLGDSSALERAVLNLLDNAVKFSPSGSAVRLNLRQVGDGSAVVEVADAGPGIADADLPHVFERFYRSSEARTLPGSGLGLAIVKQVAQRHGGTAAAGRAPEGGALFTLRLPGRP</sequence>
<dbReference type="InterPro" id="IPR005467">
    <property type="entry name" value="His_kinase_dom"/>
</dbReference>
<keyword evidence="10" id="KW-0547">Nucleotide-binding</keyword>
<accession>A0ABX1FQR3</accession>
<keyword evidence="20" id="KW-0464">Manganese</keyword>
<dbReference type="Pfam" id="PF00672">
    <property type="entry name" value="HAMP"/>
    <property type="match status" value="1"/>
</dbReference>
<gene>
    <name evidence="26" type="ORF">FXN61_30635</name>
</gene>
<evidence type="ECO:0000256" key="4">
    <source>
        <dbReference type="ARBA" id="ARBA00004651"/>
    </source>
</evidence>
<dbReference type="InterPro" id="IPR036097">
    <property type="entry name" value="HisK_dim/P_sf"/>
</dbReference>
<evidence type="ECO:0000256" key="16">
    <source>
        <dbReference type="ARBA" id="ARBA00022989"/>
    </source>
</evidence>
<keyword evidence="12" id="KW-0378">Hydrolase</keyword>
<evidence type="ECO:0000256" key="6">
    <source>
        <dbReference type="ARBA" id="ARBA00022475"/>
    </source>
</evidence>
<evidence type="ECO:0000256" key="1">
    <source>
        <dbReference type="ARBA" id="ARBA00000085"/>
    </source>
</evidence>
<dbReference type="RefSeq" id="WP_312878125.1">
    <property type="nucleotide sequence ID" value="NZ_VSRL01000143.1"/>
</dbReference>
<evidence type="ECO:0000256" key="10">
    <source>
        <dbReference type="ARBA" id="ARBA00022741"/>
    </source>
</evidence>
<dbReference type="InterPro" id="IPR003661">
    <property type="entry name" value="HisK_dim/P_dom"/>
</dbReference>
<evidence type="ECO:0000256" key="17">
    <source>
        <dbReference type="ARBA" id="ARBA00023012"/>
    </source>
</evidence>
<organism evidence="26 27">
    <name type="scientific">Lentzea indica</name>
    <dbReference type="NCBI Taxonomy" id="2604800"/>
    <lineage>
        <taxon>Bacteria</taxon>
        <taxon>Bacillati</taxon>
        <taxon>Actinomycetota</taxon>
        <taxon>Actinomycetes</taxon>
        <taxon>Pseudonocardiales</taxon>
        <taxon>Pseudonocardiaceae</taxon>
        <taxon>Lentzea</taxon>
    </lineage>
</organism>
<dbReference type="InterPro" id="IPR003660">
    <property type="entry name" value="HAMP_dom"/>
</dbReference>
<feature type="transmembrane region" description="Helical" evidence="23">
    <location>
        <begin position="160"/>
        <end position="183"/>
    </location>
</feature>
<keyword evidence="9 23" id="KW-0812">Transmembrane</keyword>
<evidence type="ECO:0000256" key="21">
    <source>
        <dbReference type="ARBA" id="ARBA00040454"/>
    </source>
</evidence>
<dbReference type="Proteomes" id="UP001515943">
    <property type="component" value="Unassembled WGS sequence"/>
</dbReference>
<feature type="domain" description="HAMP" evidence="25">
    <location>
        <begin position="184"/>
        <end position="236"/>
    </location>
</feature>
<protein>
    <recommendedName>
        <fullName evidence="21">Signal transduction histidine-protein kinase/phosphatase MprB</fullName>
        <ecNumber evidence="5">2.7.13.3</ecNumber>
    </recommendedName>
    <alternativeName>
        <fullName evidence="22">Mycobacterial persistence regulator B</fullName>
    </alternativeName>
</protein>
<dbReference type="Gene3D" id="3.30.565.10">
    <property type="entry name" value="Histidine kinase-like ATPase, C-terminal domain"/>
    <property type="match status" value="1"/>
</dbReference>
<dbReference type="InterPro" id="IPR003594">
    <property type="entry name" value="HATPase_dom"/>
</dbReference>
<evidence type="ECO:0000256" key="15">
    <source>
        <dbReference type="ARBA" id="ARBA00022912"/>
    </source>
</evidence>
<keyword evidence="17" id="KW-0902">Two-component regulatory system</keyword>
<dbReference type="Pfam" id="PF00512">
    <property type="entry name" value="HisKA"/>
    <property type="match status" value="1"/>
</dbReference>
<dbReference type="Gene3D" id="6.10.340.10">
    <property type="match status" value="1"/>
</dbReference>
<evidence type="ECO:0000256" key="19">
    <source>
        <dbReference type="ARBA" id="ARBA00023026"/>
    </source>
</evidence>
<dbReference type="CDD" id="cd06225">
    <property type="entry name" value="HAMP"/>
    <property type="match status" value="1"/>
</dbReference>
<evidence type="ECO:0000256" key="12">
    <source>
        <dbReference type="ARBA" id="ARBA00022801"/>
    </source>
</evidence>
<evidence type="ECO:0000259" key="25">
    <source>
        <dbReference type="PROSITE" id="PS50885"/>
    </source>
</evidence>
<feature type="transmembrane region" description="Helical" evidence="23">
    <location>
        <begin position="20"/>
        <end position="40"/>
    </location>
</feature>
<keyword evidence="23" id="KW-0472">Membrane</keyword>
<dbReference type="PANTHER" id="PTHR44936">
    <property type="entry name" value="SENSOR PROTEIN CREC"/>
    <property type="match status" value="1"/>
</dbReference>
<dbReference type="CDD" id="cd00075">
    <property type="entry name" value="HATPase"/>
    <property type="match status" value="1"/>
</dbReference>
<comment type="cofactor">
    <cofactor evidence="2">
        <name>Mn(2+)</name>
        <dbReference type="ChEBI" id="CHEBI:29035"/>
    </cofactor>
</comment>
<evidence type="ECO:0000256" key="3">
    <source>
        <dbReference type="ARBA" id="ARBA00001946"/>
    </source>
</evidence>
<dbReference type="SMART" id="SM00387">
    <property type="entry name" value="HATPase_c"/>
    <property type="match status" value="1"/>
</dbReference>
<dbReference type="EMBL" id="VSRL01000143">
    <property type="protein sequence ID" value="NKE60907.1"/>
    <property type="molecule type" value="Genomic_DNA"/>
</dbReference>
<comment type="cofactor">
    <cofactor evidence="3">
        <name>Mg(2+)</name>
        <dbReference type="ChEBI" id="CHEBI:18420"/>
    </cofactor>
</comment>
<reference evidence="26 27" key="1">
    <citation type="submission" date="2019-08" db="EMBL/GenBank/DDBJ databases">
        <title>Lentzea from Indian Himalayas.</title>
        <authorList>
            <person name="Mandal S."/>
            <person name="Mallick Gupta A."/>
            <person name="Maiti P.K."/>
            <person name="Sarkar J."/>
            <person name="Mandal S."/>
        </authorList>
    </citation>
    <scope>NUCLEOTIDE SEQUENCE [LARGE SCALE GENOMIC DNA]</scope>
    <source>
        <strain evidence="26 27">PSKA42</strain>
    </source>
</reference>
<comment type="subcellular location">
    <subcellularLocation>
        <location evidence="4">Cell membrane</location>
        <topology evidence="4">Multi-pass membrane protein</topology>
    </subcellularLocation>
</comment>
<dbReference type="SUPFAM" id="SSF55874">
    <property type="entry name" value="ATPase domain of HSP90 chaperone/DNA topoisomerase II/histidine kinase"/>
    <property type="match status" value="1"/>
</dbReference>
<keyword evidence="19" id="KW-0843">Virulence</keyword>
<dbReference type="CDD" id="cd00082">
    <property type="entry name" value="HisKA"/>
    <property type="match status" value="1"/>
</dbReference>
<evidence type="ECO:0000256" key="13">
    <source>
        <dbReference type="ARBA" id="ARBA00022840"/>
    </source>
</evidence>
<dbReference type="EC" id="2.7.13.3" evidence="5"/>
<keyword evidence="14" id="KW-0460">Magnesium</keyword>
<evidence type="ECO:0000256" key="8">
    <source>
        <dbReference type="ARBA" id="ARBA00022679"/>
    </source>
</evidence>
<dbReference type="InterPro" id="IPR050980">
    <property type="entry name" value="2C_sensor_his_kinase"/>
</dbReference>
<keyword evidence="15" id="KW-0904">Protein phosphatase</keyword>
<dbReference type="GO" id="GO:0016301">
    <property type="term" value="F:kinase activity"/>
    <property type="evidence" value="ECO:0007669"/>
    <property type="project" value="UniProtKB-KW"/>
</dbReference>